<dbReference type="RefSeq" id="XP_030767134.1">
    <property type="nucleotide sequence ID" value="XM_030911274.1"/>
</dbReference>
<feature type="domain" description="DDE Tnp4" evidence="3">
    <location>
        <begin position="4"/>
        <end position="96"/>
    </location>
</feature>
<organism evidence="4 5">
    <name type="scientific">Sitophilus oryzae</name>
    <name type="common">Rice weevil</name>
    <name type="synonym">Curculio oryzae</name>
    <dbReference type="NCBI Taxonomy" id="7048"/>
    <lineage>
        <taxon>Eukaryota</taxon>
        <taxon>Metazoa</taxon>
        <taxon>Ecdysozoa</taxon>
        <taxon>Arthropoda</taxon>
        <taxon>Hexapoda</taxon>
        <taxon>Insecta</taxon>
        <taxon>Pterygota</taxon>
        <taxon>Neoptera</taxon>
        <taxon>Endopterygota</taxon>
        <taxon>Coleoptera</taxon>
        <taxon>Polyphaga</taxon>
        <taxon>Cucujiformia</taxon>
        <taxon>Curculionidae</taxon>
        <taxon>Dryophthorinae</taxon>
        <taxon>Sitophilus</taxon>
    </lineage>
</organism>
<dbReference type="InterPro" id="IPR027806">
    <property type="entry name" value="HARBI1_dom"/>
</dbReference>
<accession>A0A6J2YV27</accession>
<dbReference type="AlphaFoldDB" id="A0A6J2YV27"/>
<dbReference type="Proteomes" id="UP000504635">
    <property type="component" value="Unplaced"/>
</dbReference>
<evidence type="ECO:0000256" key="2">
    <source>
        <dbReference type="ARBA" id="ARBA00022723"/>
    </source>
</evidence>
<reference evidence="5" key="1">
    <citation type="submission" date="2025-08" db="UniProtKB">
        <authorList>
            <consortium name="RefSeq"/>
        </authorList>
    </citation>
    <scope>IDENTIFICATION</scope>
    <source>
        <tissue evidence="5">Gonads</tissue>
    </source>
</reference>
<dbReference type="InParanoid" id="A0A6J2YV27"/>
<evidence type="ECO:0000313" key="5">
    <source>
        <dbReference type="RefSeq" id="XP_030767134.1"/>
    </source>
</evidence>
<dbReference type="GeneID" id="115890911"/>
<dbReference type="Pfam" id="PF13359">
    <property type="entry name" value="DDE_Tnp_4"/>
    <property type="match status" value="1"/>
</dbReference>
<evidence type="ECO:0000256" key="1">
    <source>
        <dbReference type="ARBA" id="ARBA00001968"/>
    </source>
</evidence>
<dbReference type="OrthoDB" id="6512700at2759"/>
<proteinExistence type="predicted"/>
<keyword evidence="2" id="KW-0479">Metal-binding</keyword>
<evidence type="ECO:0000313" key="4">
    <source>
        <dbReference type="Proteomes" id="UP000504635"/>
    </source>
</evidence>
<gene>
    <name evidence="5" type="primary">LOC115890911</name>
</gene>
<protein>
    <submittedName>
        <fullName evidence="5">Nuclease HARBI1</fullName>
    </submittedName>
</protein>
<keyword evidence="4" id="KW-1185">Reference proteome</keyword>
<dbReference type="KEGG" id="soy:115890911"/>
<comment type="cofactor">
    <cofactor evidence="1">
        <name>a divalent metal cation</name>
        <dbReference type="ChEBI" id="CHEBI:60240"/>
    </cofactor>
</comment>
<evidence type="ECO:0000259" key="3">
    <source>
        <dbReference type="Pfam" id="PF13359"/>
    </source>
</evidence>
<sequence length="142" mass="15851">MFNASLLCASLEAGEYQGGYLLGDRAYSCKEYLSTPLLNSNTVAETNYNSAHIQTRNCIERSFGVWKRRFACLSLGLRTKLETSLLVIVATAVLHNIALVKSDYFEDGVVEEKLVEDIILPNVQHNAGGNALRRSLIENHFR</sequence>
<dbReference type="GO" id="GO:0046872">
    <property type="term" value="F:metal ion binding"/>
    <property type="evidence" value="ECO:0007669"/>
    <property type="project" value="UniProtKB-KW"/>
</dbReference>
<name>A0A6J2YV27_SITOR</name>